<dbReference type="GeneID" id="80819964"/>
<dbReference type="RefSeq" id="WP_244526548.1">
    <property type="nucleotide sequence ID" value="NZ_CATLQZ010000017.1"/>
</dbReference>
<protein>
    <submittedName>
        <fullName evidence="5">Soluble lytic murein transglycosylase</fullName>
    </submittedName>
</protein>
<dbReference type="Pfam" id="PF01464">
    <property type="entry name" value="SLT"/>
    <property type="match status" value="1"/>
</dbReference>
<evidence type="ECO:0000259" key="4">
    <source>
        <dbReference type="Pfam" id="PF01464"/>
    </source>
</evidence>
<accession>A0A975WD41</accession>
<proteinExistence type="inferred from homology"/>
<dbReference type="SUPFAM" id="SSF53955">
    <property type="entry name" value="Lysozyme-like"/>
    <property type="match status" value="1"/>
</dbReference>
<dbReference type="Proteomes" id="UP000182932">
    <property type="component" value="Unassembled WGS sequence"/>
</dbReference>
<name>A0A975WD41_9RHOB</name>
<dbReference type="InterPro" id="IPR008258">
    <property type="entry name" value="Transglycosylase_SLT_dom_1"/>
</dbReference>
<keyword evidence="3" id="KW-0732">Signal</keyword>
<dbReference type="EMBL" id="FNYY01000016">
    <property type="protein sequence ID" value="SEJ98005.1"/>
    <property type="molecule type" value="Genomic_DNA"/>
</dbReference>
<feature type="signal peptide" evidence="3">
    <location>
        <begin position="1"/>
        <end position="21"/>
    </location>
</feature>
<dbReference type="AlphaFoldDB" id="A0A975WD41"/>
<evidence type="ECO:0000313" key="6">
    <source>
        <dbReference type="Proteomes" id="UP000182932"/>
    </source>
</evidence>
<evidence type="ECO:0000256" key="3">
    <source>
        <dbReference type="SAM" id="SignalP"/>
    </source>
</evidence>
<reference evidence="5 6" key="1">
    <citation type="submission" date="2016-10" db="EMBL/GenBank/DDBJ databases">
        <authorList>
            <person name="Varghese N."/>
            <person name="Submissions S."/>
        </authorList>
    </citation>
    <scope>NUCLEOTIDE SEQUENCE [LARGE SCALE GENOMIC DNA]</scope>
    <source>
        <strain evidence="5 6">FF3</strain>
    </source>
</reference>
<comment type="similarity">
    <text evidence="1">Belongs to the transglycosylase Slt family.</text>
</comment>
<feature type="domain" description="Transglycosylase SLT" evidence="4">
    <location>
        <begin position="97"/>
        <end position="200"/>
    </location>
</feature>
<comment type="caution">
    <text evidence="5">The sequence shown here is derived from an EMBL/GenBank/DDBJ whole genome shotgun (WGS) entry which is preliminary data.</text>
</comment>
<evidence type="ECO:0000256" key="2">
    <source>
        <dbReference type="ARBA" id="ARBA00009387"/>
    </source>
</evidence>
<dbReference type="InterPro" id="IPR023346">
    <property type="entry name" value="Lysozyme-like_dom_sf"/>
</dbReference>
<sequence length="208" mass="22522">MFVTRRLLPLVLLACPTPMLADALFSAAGASRMEILQAQSAVIDRRVGVTSTRSDVAPAPPPVGASAVIATAGSLQLARIKVRPRGKHVGAYLDEAKRQASAFRIPEELFLALIQQESGWNSKARSHVGAIGLTQLMPGTARELKVNPHDPVQNLRGGAKYLRAQYDRFGDWRLALAAYNAGPGAVRKYGGVPPFRETRNYVKRILGQ</sequence>
<comment type="similarity">
    <text evidence="2">Belongs to the virb1 family.</text>
</comment>
<evidence type="ECO:0000256" key="1">
    <source>
        <dbReference type="ARBA" id="ARBA00007734"/>
    </source>
</evidence>
<gene>
    <name evidence="5" type="ORF">SAMN04487940_11636</name>
</gene>
<evidence type="ECO:0000313" key="5">
    <source>
        <dbReference type="EMBL" id="SEJ98005.1"/>
    </source>
</evidence>
<dbReference type="CDD" id="cd00254">
    <property type="entry name" value="LT-like"/>
    <property type="match status" value="1"/>
</dbReference>
<organism evidence="5 6">
    <name type="scientific">Marinovum algicola</name>
    <dbReference type="NCBI Taxonomy" id="42444"/>
    <lineage>
        <taxon>Bacteria</taxon>
        <taxon>Pseudomonadati</taxon>
        <taxon>Pseudomonadota</taxon>
        <taxon>Alphaproteobacteria</taxon>
        <taxon>Rhodobacterales</taxon>
        <taxon>Roseobacteraceae</taxon>
        <taxon>Marinovum</taxon>
    </lineage>
</organism>
<dbReference type="Gene3D" id="1.10.530.10">
    <property type="match status" value="1"/>
</dbReference>
<keyword evidence="6" id="KW-1185">Reference proteome</keyword>
<dbReference type="PANTHER" id="PTHR37423">
    <property type="entry name" value="SOLUBLE LYTIC MUREIN TRANSGLYCOSYLASE-RELATED"/>
    <property type="match status" value="1"/>
</dbReference>
<dbReference type="PANTHER" id="PTHR37423:SF2">
    <property type="entry name" value="MEMBRANE-BOUND LYTIC MUREIN TRANSGLYCOSYLASE C"/>
    <property type="match status" value="1"/>
</dbReference>
<feature type="chain" id="PRO_5037584967" evidence="3">
    <location>
        <begin position="22"/>
        <end position="208"/>
    </location>
</feature>